<accession>A0A8S1HAM0</accession>
<keyword evidence="2" id="KW-0472">Membrane</keyword>
<feature type="region of interest" description="Disordered" evidence="1">
    <location>
        <begin position="377"/>
        <end position="416"/>
    </location>
</feature>
<keyword evidence="2" id="KW-0812">Transmembrane</keyword>
<name>A0A8S1HAM0_9PELO</name>
<sequence>MRYKFVQPVYSFEEAAKWRLWGLGFLEPLTTIALVVVSVCPARGRLFWIVFAISFYLLLGQGVDVASARRTCPYHLSRFSRNFSTMGTTPNRFRMSSFDTWSNLVMPAVQRSIFVSITAIFLSASFVVGQHSSGVLYTASRIKRGSAKPFFMNDGIRAQELQQTLAAIRHETTMLIESKPQLTTRAPNLHFQHMLGKHQNHVAGRITATTATAQMPVYECERHYEKLPLLASREELQAIRTLLEDEQIDRTSNLHSTKFRKWSRPPTRMSIRFEKRSKTPDSASISIRTISRNAAQRPRPQAAVRLLRRQPLLRWLPLDNGTIREGGCTPHLPPVPTESESANGRGEHLAEDKEQNVDRLTTTPLFETLDHVSKMFETRRNTQSGKRSKRPGSVSTARRIRPISLPPDTRHKNDAWKKTRKCSSSLVNAEADHEAAVAGPTTTITGTTAIGRTARIRQPPTLRDGGHPIRTEKCSSRPDHTPPCAFCAGKHFFDGCHNCRAHKRCRYCNEDTHHPSLCRIPLVHYEYQKITQIKVTRAYKVWQQLRAPPARQARQTTQPKKKTRLASAPNAKPKKTIVTTTPTILAPQVTAIQAVQALEKLDYQRIPNTTGTRILSLFLQGGARVRYEVIPQASQLSWTDITDKFTKAFKSSIEIVNAKGELCEMEQGSLSIGEFANRVKDKVDFALDSSASQRENRSVLN</sequence>
<evidence type="ECO:0000256" key="2">
    <source>
        <dbReference type="SAM" id="Phobius"/>
    </source>
</evidence>
<dbReference type="Proteomes" id="UP000835052">
    <property type="component" value="Unassembled WGS sequence"/>
</dbReference>
<comment type="caution">
    <text evidence="3">The sequence shown here is derived from an EMBL/GenBank/DDBJ whole genome shotgun (WGS) entry which is preliminary data.</text>
</comment>
<feature type="compositionally biased region" description="Basic and acidic residues" evidence="1">
    <location>
        <begin position="345"/>
        <end position="354"/>
    </location>
</feature>
<evidence type="ECO:0000313" key="4">
    <source>
        <dbReference type="Proteomes" id="UP000835052"/>
    </source>
</evidence>
<dbReference type="EMBL" id="CAJGYM010000014">
    <property type="protein sequence ID" value="CAD6190080.1"/>
    <property type="molecule type" value="Genomic_DNA"/>
</dbReference>
<feature type="region of interest" description="Disordered" evidence="1">
    <location>
        <begin position="548"/>
        <end position="573"/>
    </location>
</feature>
<feature type="transmembrane region" description="Helical" evidence="2">
    <location>
        <begin position="20"/>
        <end position="39"/>
    </location>
</feature>
<protein>
    <submittedName>
        <fullName evidence="3">Uncharacterized protein</fullName>
    </submittedName>
</protein>
<reference evidence="3" key="1">
    <citation type="submission" date="2020-10" db="EMBL/GenBank/DDBJ databases">
        <authorList>
            <person name="Kikuchi T."/>
        </authorList>
    </citation>
    <scope>NUCLEOTIDE SEQUENCE</scope>
    <source>
        <strain evidence="3">NKZ352</strain>
    </source>
</reference>
<evidence type="ECO:0000256" key="1">
    <source>
        <dbReference type="SAM" id="MobiDB-lite"/>
    </source>
</evidence>
<evidence type="ECO:0000313" key="3">
    <source>
        <dbReference type="EMBL" id="CAD6190080.1"/>
    </source>
</evidence>
<dbReference type="AlphaFoldDB" id="A0A8S1HAM0"/>
<organism evidence="3 4">
    <name type="scientific">Caenorhabditis auriculariae</name>
    <dbReference type="NCBI Taxonomy" id="2777116"/>
    <lineage>
        <taxon>Eukaryota</taxon>
        <taxon>Metazoa</taxon>
        <taxon>Ecdysozoa</taxon>
        <taxon>Nematoda</taxon>
        <taxon>Chromadorea</taxon>
        <taxon>Rhabditida</taxon>
        <taxon>Rhabditina</taxon>
        <taxon>Rhabditomorpha</taxon>
        <taxon>Rhabditoidea</taxon>
        <taxon>Rhabditidae</taxon>
        <taxon>Peloderinae</taxon>
        <taxon>Caenorhabditis</taxon>
    </lineage>
</organism>
<keyword evidence="2" id="KW-1133">Transmembrane helix</keyword>
<gene>
    <name evidence="3" type="ORF">CAUJ_LOCUS5999</name>
</gene>
<proteinExistence type="predicted"/>
<feature type="transmembrane region" description="Helical" evidence="2">
    <location>
        <begin position="46"/>
        <end position="63"/>
    </location>
</feature>
<feature type="region of interest" description="Disordered" evidence="1">
    <location>
        <begin position="325"/>
        <end position="354"/>
    </location>
</feature>
<keyword evidence="4" id="KW-1185">Reference proteome</keyword>